<feature type="region of interest" description="Disordered" evidence="1">
    <location>
        <begin position="112"/>
        <end position="135"/>
    </location>
</feature>
<accession>A0AAV4Q1D8</accession>
<evidence type="ECO:0000313" key="3">
    <source>
        <dbReference type="Proteomes" id="UP001054945"/>
    </source>
</evidence>
<evidence type="ECO:0000313" key="2">
    <source>
        <dbReference type="EMBL" id="GIY02830.1"/>
    </source>
</evidence>
<evidence type="ECO:0000256" key="1">
    <source>
        <dbReference type="SAM" id="MobiDB-lite"/>
    </source>
</evidence>
<feature type="compositionally biased region" description="Polar residues" evidence="1">
    <location>
        <begin position="112"/>
        <end position="122"/>
    </location>
</feature>
<proteinExistence type="predicted"/>
<dbReference type="EMBL" id="BPLR01005507">
    <property type="protein sequence ID" value="GIY02830.1"/>
    <property type="molecule type" value="Genomic_DNA"/>
</dbReference>
<reference evidence="2 3" key="1">
    <citation type="submission" date="2021-06" db="EMBL/GenBank/DDBJ databases">
        <title>Caerostris extrusa draft genome.</title>
        <authorList>
            <person name="Kono N."/>
            <person name="Arakawa K."/>
        </authorList>
    </citation>
    <scope>NUCLEOTIDE SEQUENCE [LARGE SCALE GENOMIC DNA]</scope>
</reference>
<gene>
    <name evidence="2" type="ORF">CEXT_802501</name>
</gene>
<name>A0AAV4Q1D8_CAEEX</name>
<dbReference type="Proteomes" id="UP001054945">
    <property type="component" value="Unassembled WGS sequence"/>
</dbReference>
<keyword evidence="3" id="KW-1185">Reference proteome</keyword>
<comment type="caution">
    <text evidence="2">The sequence shown here is derived from an EMBL/GenBank/DDBJ whole genome shotgun (WGS) entry which is preliminary data.</text>
</comment>
<dbReference type="AlphaFoldDB" id="A0AAV4Q1D8"/>
<sequence length="202" mass="22330">MLSQTPPLAPSKYAKAGQLGDGSTFNRRLAVEFWEGKLMECDLAMAFIDPGSMNQRIKTRGHVAGTKSGILSGGYFEYPNLQNGGGLESSIVFLPPLIKLEVCRAEIKSSFPHSNETATTTEPSPPRKYSTPIHPSRGTSLISQLKLHLDIRPFWKQNRRSFKPEILSQTRHFAPSEYAKACQLGDRSTFNRGLTVDFGKGS</sequence>
<protein>
    <submittedName>
        <fullName evidence="2">Uncharacterized protein</fullName>
    </submittedName>
</protein>
<organism evidence="2 3">
    <name type="scientific">Caerostris extrusa</name>
    <name type="common">Bark spider</name>
    <name type="synonym">Caerostris bankana</name>
    <dbReference type="NCBI Taxonomy" id="172846"/>
    <lineage>
        <taxon>Eukaryota</taxon>
        <taxon>Metazoa</taxon>
        <taxon>Ecdysozoa</taxon>
        <taxon>Arthropoda</taxon>
        <taxon>Chelicerata</taxon>
        <taxon>Arachnida</taxon>
        <taxon>Araneae</taxon>
        <taxon>Araneomorphae</taxon>
        <taxon>Entelegynae</taxon>
        <taxon>Araneoidea</taxon>
        <taxon>Araneidae</taxon>
        <taxon>Caerostris</taxon>
    </lineage>
</organism>